<dbReference type="GO" id="GO:0005524">
    <property type="term" value="F:ATP binding"/>
    <property type="evidence" value="ECO:0007669"/>
    <property type="project" value="UniProtKB-UniRule"/>
</dbReference>
<dbReference type="PANTHER" id="PTHR24346">
    <property type="entry name" value="MAP/MICROTUBULE AFFINITY-REGULATING KINASE"/>
    <property type="match status" value="1"/>
</dbReference>
<keyword evidence="6" id="KW-0808">Transferase</keyword>
<dbReference type="InterPro" id="IPR008271">
    <property type="entry name" value="Ser/Thr_kinase_AS"/>
</dbReference>
<dbReference type="Gene3D" id="1.10.510.10">
    <property type="entry name" value="Transferase(Phosphotransferase) domain 1"/>
    <property type="match status" value="1"/>
</dbReference>
<proteinExistence type="inferred from homology"/>
<keyword evidence="8 14" id="KW-0418">Kinase</keyword>
<comment type="catalytic activity">
    <reaction evidence="11">
        <text>L-seryl-[protein] + ATP = O-phospho-L-seryl-[protein] + ADP + H(+)</text>
        <dbReference type="Rhea" id="RHEA:17989"/>
        <dbReference type="Rhea" id="RHEA-COMP:9863"/>
        <dbReference type="Rhea" id="RHEA-COMP:11604"/>
        <dbReference type="ChEBI" id="CHEBI:15378"/>
        <dbReference type="ChEBI" id="CHEBI:29999"/>
        <dbReference type="ChEBI" id="CHEBI:30616"/>
        <dbReference type="ChEBI" id="CHEBI:83421"/>
        <dbReference type="ChEBI" id="CHEBI:456216"/>
        <dbReference type="EC" id="2.7.11.1"/>
    </reaction>
</comment>
<organism evidence="14 15">
    <name type="scientific">Clydaea vesicula</name>
    <dbReference type="NCBI Taxonomy" id="447962"/>
    <lineage>
        <taxon>Eukaryota</taxon>
        <taxon>Fungi</taxon>
        <taxon>Fungi incertae sedis</taxon>
        <taxon>Chytridiomycota</taxon>
        <taxon>Chytridiomycota incertae sedis</taxon>
        <taxon>Chytridiomycetes</taxon>
        <taxon>Lobulomycetales</taxon>
        <taxon>Lobulomycetaceae</taxon>
        <taxon>Clydaea</taxon>
    </lineage>
</organism>
<evidence type="ECO:0000256" key="3">
    <source>
        <dbReference type="ARBA" id="ARBA00012513"/>
    </source>
</evidence>
<name>A0AAD5U7D0_9FUNG</name>
<evidence type="ECO:0000256" key="10">
    <source>
        <dbReference type="ARBA" id="ARBA00047899"/>
    </source>
</evidence>
<keyword evidence="4" id="KW-0963">Cytoplasm</keyword>
<keyword evidence="7 12" id="KW-0547">Nucleotide-binding</keyword>
<sequence>MTLGKSNPTVNRTLQDLEQKQQAKPLPLPLNLSITKNQNPFQKSRSVTLGKLNLILPQFNTNHKEKDGTTNPVSLANETPAKDMLEDLLNNLSPTKSTFGGFHEEKIGDYMIEKTIGEGSFGKVKLAKHILTNQYVAIKCLEKNNIETNLGTSERVLREIFLLSHLNHPNINKLLEVIDQKSKINLVMEYESGGELFDFLIKHKKLDENISRKFFRQLLSAVQYCHAHGVVHRDLKPENILLDSKGNIKIIDFGFANLMREDNLLQTFCGSAAYAAPEMLSGKKYSGKKADAWSFGIILFVLVTGTLPFDDKNMSKMYLAIMTGKFKLPDNISTECKELISKILKVKPEERLSLQEISEHEWTNDKGRYPPIHMCNVQVPTTPHPDSQEHFIEPCICCNDEIDEKTEREIHEKLLDYGFSLNQIKESIQSDYPSPILASYHIIKRYYNLEDRKMEKIGLVLENFEEYFDEELIKKKKLLCEKERKDIEEIKVKEEKEKSVNQRKAINEVDEEDHEFPFKQKNDYAKFIPRNSANKPITNGTTSKIYSDVKPENKNYILTSESSKTENNSEKKMSNIKSNLKNMYLEKLENNKNAKCDDIKIEFKKLSNLKFIELFMIIHQNLQNFGFEITNKSGELEESDLDKVFECKGIFKDYEEETKNTKKFIPKSVLKKLNSTEVVNLMLLNSLCEEITFRFEFKKLEKTEILIIFTLKMGLTALEIFETLCEKFCLNIV</sequence>
<dbReference type="PROSITE" id="PS50011">
    <property type="entry name" value="PROTEIN_KINASE_DOM"/>
    <property type="match status" value="1"/>
</dbReference>
<dbReference type="PROSITE" id="PS00107">
    <property type="entry name" value="PROTEIN_KINASE_ATP"/>
    <property type="match status" value="1"/>
</dbReference>
<dbReference type="InterPro" id="IPR017441">
    <property type="entry name" value="Protein_kinase_ATP_BS"/>
</dbReference>
<feature type="binding site" evidence="12">
    <location>
        <position position="139"/>
    </location>
    <ligand>
        <name>ATP</name>
        <dbReference type="ChEBI" id="CHEBI:30616"/>
    </ligand>
</feature>
<comment type="similarity">
    <text evidence="2">Belongs to the protein kinase superfamily. CAMK Ser/Thr protein kinase family. NIM1 subfamily.</text>
</comment>
<evidence type="ECO:0000259" key="13">
    <source>
        <dbReference type="PROSITE" id="PS50011"/>
    </source>
</evidence>
<dbReference type="GO" id="GO:0004674">
    <property type="term" value="F:protein serine/threonine kinase activity"/>
    <property type="evidence" value="ECO:0007669"/>
    <property type="project" value="UniProtKB-KW"/>
</dbReference>
<dbReference type="Pfam" id="PF00069">
    <property type="entry name" value="Pkinase"/>
    <property type="match status" value="1"/>
</dbReference>
<dbReference type="FunFam" id="1.10.510.10:FF:001222">
    <property type="entry name" value="Serine/threonine-protein kinase ppk25"/>
    <property type="match status" value="1"/>
</dbReference>
<evidence type="ECO:0000256" key="7">
    <source>
        <dbReference type="ARBA" id="ARBA00022741"/>
    </source>
</evidence>
<dbReference type="SMART" id="SM00220">
    <property type="entry name" value="S_TKc"/>
    <property type="match status" value="1"/>
</dbReference>
<dbReference type="GO" id="GO:0035556">
    <property type="term" value="P:intracellular signal transduction"/>
    <property type="evidence" value="ECO:0007669"/>
    <property type="project" value="TreeGrafter"/>
</dbReference>
<reference evidence="14" key="1">
    <citation type="submission" date="2020-05" db="EMBL/GenBank/DDBJ databases">
        <title>Phylogenomic resolution of chytrid fungi.</title>
        <authorList>
            <person name="Stajich J.E."/>
            <person name="Amses K."/>
            <person name="Simmons R."/>
            <person name="Seto K."/>
            <person name="Myers J."/>
            <person name="Bonds A."/>
            <person name="Quandt C.A."/>
            <person name="Barry K."/>
            <person name="Liu P."/>
            <person name="Grigoriev I."/>
            <person name="Longcore J.E."/>
            <person name="James T.Y."/>
        </authorList>
    </citation>
    <scope>NUCLEOTIDE SEQUENCE</scope>
    <source>
        <strain evidence="14">JEL0476</strain>
    </source>
</reference>
<keyword evidence="5" id="KW-0723">Serine/threonine-protein kinase</keyword>
<comment type="caution">
    <text evidence="14">The sequence shown here is derived from an EMBL/GenBank/DDBJ whole genome shotgun (WGS) entry which is preliminary data.</text>
</comment>
<dbReference type="FunFam" id="3.30.200.20:FF:000003">
    <property type="entry name" value="Non-specific serine/threonine protein kinase"/>
    <property type="match status" value="1"/>
</dbReference>
<evidence type="ECO:0000313" key="14">
    <source>
        <dbReference type="EMBL" id="KAJ3227163.1"/>
    </source>
</evidence>
<dbReference type="InterPro" id="IPR000719">
    <property type="entry name" value="Prot_kinase_dom"/>
</dbReference>
<dbReference type="EMBL" id="JADGJW010000021">
    <property type="protein sequence ID" value="KAJ3227163.1"/>
    <property type="molecule type" value="Genomic_DNA"/>
</dbReference>
<dbReference type="GO" id="GO:0005737">
    <property type="term" value="C:cytoplasm"/>
    <property type="evidence" value="ECO:0007669"/>
    <property type="project" value="UniProtKB-SubCell"/>
</dbReference>
<evidence type="ECO:0000256" key="11">
    <source>
        <dbReference type="ARBA" id="ARBA00048679"/>
    </source>
</evidence>
<dbReference type="InterPro" id="IPR011009">
    <property type="entry name" value="Kinase-like_dom_sf"/>
</dbReference>
<keyword evidence="15" id="KW-1185">Reference proteome</keyword>
<evidence type="ECO:0000256" key="1">
    <source>
        <dbReference type="ARBA" id="ARBA00004496"/>
    </source>
</evidence>
<evidence type="ECO:0000256" key="4">
    <source>
        <dbReference type="ARBA" id="ARBA00022490"/>
    </source>
</evidence>
<comment type="catalytic activity">
    <reaction evidence="10">
        <text>L-threonyl-[protein] + ATP = O-phospho-L-threonyl-[protein] + ADP + H(+)</text>
        <dbReference type="Rhea" id="RHEA:46608"/>
        <dbReference type="Rhea" id="RHEA-COMP:11060"/>
        <dbReference type="Rhea" id="RHEA-COMP:11605"/>
        <dbReference type="ChEBI" id="CHEBI:15378"/>
        <dbReference type="ChEBI" id="CHEBI:30013"/>
        <dbReference type="ChEBI" id="CHEBI:30616"/>
        <dbReference type="ChEBI" id="CHEBI:61977"/>
        <dbReference type="ChEBI" id="CHEBI:456216"/>
        <dbReference type="EC" id="2.7.11.1"/>
    </reaction>
</comment>
<dbReference type="PANTHER" id="PTHR24346:SF82">
    <property type="entry name" value="KP78A-RELATED"/>
    <property type="match status" value="1"/>
</dbReference>
<evidence type="ECO:0000313" key="15">
    <source>
        <dbReference type="Proteomes" id="UP001211065"/>
    </source>
</evidence>
<dbReference type="SUPFAM" id="SSF56112">
    <property type="entry name" value="Protein kinase-like (PK-like)"/>
    <property type="match status" value="1"/>
</dbReference>
<gene>
    <name evidence="14" type="primary">MARK1</name>
    <name evidence="14" type="ORF">HK099_003126</name>
</gene>
<evidence type="ECO:0000256" key="2">
    <source>
        <dbReference type="ARBA" id="ARBA00010791"/>
    </source>
</evidence>
<accession>A0AAD5U7D0</accession>
<feature type="domain" description="Protein kinase" evidence="13">
    <location>
        <begin position="110"/>
        <end position="363"/>
    </location>
</feature>
<dbReference type="PROSITE" id="PS00108">
    <property type="entry name" value="PROTEIN_KINASE_ST"/>
    <property type="match status" value="1"/>
</dbReference>
<protein>
    <recommendedName>
        <fullName evidence="3">non-specific serine/threonine protein kinase</fullName>
        <ecNumber evidence="3">2.7.11.1</ecNumber>
    </recommendedName>
</protein>
<dbReference type="EC" id="2.7.11.1" evidence="3"/>
<dbReference type="CDD" id="cd14003">
    <property type="entry name" value="STKc_AMPK-like"/>
    <property type="match status" value="1"/>
</dbReference>
<evidence type="ECO:0000256" key="8">
    <source>
        <dbReference type="ARBA" id="ARBA00022777"/>
    </source>
</evidence>
<keyword evidence="9 12" id="KW-0067">ATP-binding</keyword>
<evidence type="ECO:0000256" key="5">
    <source>
        <dbReference type="ARBA" id="ARBA00022527"/>
    </source>
</evidence>
<evidence type="ECO:0000256" key="6">
    <source>
        <dbReference type="ARBA" id="ARBA00022679"/>
    </source>
</evidence>
<evidence type="ECO:0000256" key="9">
    <source>
        <dbReference type="ARBA" id="ARBA00022840"/>
    </source>
</evidence>
<evidence type="ECO:0000256" key="12">
    <source>
        <dbReference type="PROSITE-ProRule" id="PRU10141"/>
    </source>
</evidence>
<comment type="subcellular location">
    <subcellularLocation>
        <location evidence="1">Cytoplasm</location>
    </subcellularLocation>
</comment>
<dbReference type="Proteomes" id="UP001211065">
    <property type="component" value="Unassembled WGS sequence"/>
</dbReference>
<dbReference type="AlphaFoldDB" id="A0AAD5U7D0"/>